<protein>
    <recommendedName>
        <fullName evidence="2">WW domain-containing protein</fullName>
    </recommendedName>
</protein>
<reference evidence="3" key="1">
    <citation type="submission" date="2019-01" db="EMBL/GenBank/DDBJ databases">
        <title>Draft genome sequences of three monokaryotic isolates of the white-rot basidiomycete fungus Dichomitus squalens.</title>
        <authorList>
            <consortium name="DOE Joint Genome Institute"/>
            <person name="Lopez S.C."/>
            <person name="Andreopoulos B."/>
            <person name="Pangilinan J."/>
            <person name="Lipzen A."/>
            <person name="Riley R."/>
            <person name="Ahrendt S."/>
            <person name="Ng V."/>
            <person name="Barry K."/>
            <person name="Daum C."/>
            <person name="Grigoriev I.V."/>
            <person name="Hilden K.S."/>
            <person name="Makela M.R."/>
            <person name="de Vries R.P."/>
        </authorList>
    </citation>
    <scope>NUCLEOTIDE SEQUENCE [LARGE SCALE GENOMIC DNA]</scope>
    <source>
        <strain evidence="3">OM18370.1</strain>
    </source>
</reference>
<evidence type="ECO:0000313" key="3">
    <source>
        <dbReference type="EMBL" id="TBU29464.1"/>
    </source>
</evidence>
<accession>A0A4Q9MP07</accession>
<gene>
    <name evidence="3" type="ORF">BD311DRAFT_720660</name>
</gene>
<dbReference type="Gene3D" id="2.20.70.10">
    <property type="match status" value="1"/>
</dbReference>
<feature type="compositionally biased region" description="Acidic residues" evidence="1">
    <location>
        <begin position="40"/>
        <end position="56"/>
    </location>
</feature>
<feature type="compositionally biased region" description="Polar residues" evidence="1">
    <location>
        <begin position="219"/>
        <end position="234"/>
    </location>
</feature>
<dbReference type="InterPro" id="IPR001202">
    <property type="entry name" value="WW_dom"/>
</dbReference>
<evidence type="ECO:0000256" key="1">
    <source>
        <dbReference type="SAM" id="MobiDB-lite"/>
    </source>
</evidence>
<proteinExistence type="predicted"/>
<dbReference type="SMART" id="SM00456">
    <property type="entry name" value="WW"/>
    <property type="match status" value="1"/>
</dbReference>
<evidence type="ECO:0000259" key="2">
    <source>
        <dbReference type="PROSITE" id="PS50020"/>
    </source>
</evidence>
<dbReference type="CDD" id="cd00201">
    <property type="entry name" value="WW"/>
    <property type="match status" value="1"/>
</dbReference>
<feature type="non-terminal residue" evidence="3">
    <location>
        <position position="242"/>
    </location>
</feature>
<dbReference type="AlphaFoldDB" id="A0A4Q9MP07"/>
<feature type="compositionally biased region" description="Polar residues" evidence="1">
    <location>
        <begin position="91"/>
        <end position="104"/>
    </location>
</feature>
<feature type="compositionally biased region" description="Acidic residues" evidence="1">
    <location>
        <begin position="1"/>
        <end position="16"/>
    </location>
</feature>
<feature type="domain" description="WW" evidence="2">
    <location>
        <begin position="180"/>
        <end position="215"/>
    </location>
</feature>
<feature type="compositionally biased region" description="Pro residues" evidence="1">
    <location>
        <begin position="133"/>
        <end position="145"/>
    </location>
</feature>
<name>A0A4Q9MP07_9APHY</name>
<dbReference type="Proteomes" id="UP000292957">
    <property type="component" value="Unassembled WGS sequence"/>
</dbReference>
<organism evidence="3">
    <name type="scientific">Dichomitus squalens</name>
    <dbReference type="NCBI Taxonomy" id="114155"/>
    <lineage>
        <taxon>Eukaryota</taxon>
        <taxon>Fungi</taxon>
        <taxon>Dikarya</taxon>
        <taxon>Basidiomycota</taxon>
        <taxon>Agaricomycotina</taxon>
        <taxon>Agaricomycetes</taxon>
        <taxon>Polyporales</taxon>
        <taxon>Polyporaceae</taxon>
        <taxon>Dichomitus</taxon>
    </lineage>
</organism>
<dbReference type="OrthoDB" id="548295at2759"/>
<feature type="region of interest" description="Disordered" evidence="1">
    <location>
        <begin position="1"/>
        <end position="242"/>
    </location>
</feature>
<feature type="compositionally biased region" description="Basic and acidic residues" evidence="1">
    <location>
        <begin position="57"/>
        <end position="67"/>
    </location>
</feature>
<dbReference type="PROSITE" id="PS50020">
    <property type="entry name" value="WW_DOMAIN_2"/>
    <property type="match status" value="1"/>
</dbReference>
<dbReference type="InterPro" id="IPR036020">
    <property type="entry name" value="WW_dom_sf"/>
</dbReference>
<dbReference type="EMBL" id="ML143413">
    <property type="protein sequence ID" value="TBU29464.1"/>
    <property type="molecule type" value="Genomic_DNA"/>
</dbReference>
<sequence length="242" mass="26044">MPEEDVERLDWGDDEQQAPPDSNYDYSPGLSQSGYTGAAEDPEDAVSLGGDDDDEREYYANHHHSEEQASVAVPSPFSTSVSHAGKRDSQRQSATTPSRTPSRAKNSESPSRESRPPNSQGKLPPAPLIHGLPPKPTIVAPPPSFEPAAENGIRASAMTNSRRRGVNGGGKAAAAPDGSDPLPPDWEIRYPRNGGKDVYYYNSKTDESTWSRPRLPNHGRSSPTKSGGAQSSGRRSPDIQDN</sequence>
<dbReference type="SUPFAM" id="SSF51045">
    <property type="entry name" value="WW domain"/>
    <property type="match status" value="1"/>
</dbReference>